<evidence type="ECO:0000256" key="1">
    <source>
        <dbReference type="ARBA" id="ARBA00004496"/>
    </source>
</evidence>
<dbReference type="InterPro" id="IPR038502">
    <property type="entry name" value="M1_LTA-4_hydro/amino_C_sf"/>
</dbReference>
<feature type="binding site" evidence="10">
    <location>
        <begin position="132"/>
        <end position="134"/>
    </location>
    <ligand>
        <name>a peptide</name>
        <dbReference type="ChEBI" id="CHEBI:60466"/>
    </ligand>
</feature>
<reference evidence="14" key="2">
    <citation type="submission" date="2015-01" db="EMBL/GenBank/DDBJ databases">
        <title>Evolutionary Origins and Diversification of the Mycorrhizal Mutualists.</title>
        <authorList>
            <consortium name="DOE Joint Genome Institute"/>
            <consortium name="Mycorrhizal Genomics Consortium"/>
            <person name="Kohler A."/>
            <person name="Kuo A."/>
            <person name="Nagy L.G."/>
            <person name="Floudas D."/>
            <person name="Copeland A."/>
            <person name="Barry K.W."/>
            <person name="Cichocki N."/>
            <person name="Veneault-Fourrey C."/>
            <person name="LaButti K."/>
            <person name="Lindquist E.A."/>
            <person name="Lipzen A."/>
            <person name="Lundell T."/>
            <person name="Morin E."/>
            <person name="Murat C."/>
            <person name="Riley R."/>
            <person name="Ohm R."/>
            <person name="Sun H."/>
            <person name="Tunlid A."/>
            <person name="Henrissat B."/>
            <person name="Grigoriev I.V."/>
            <person name="Hibbett D.S."/>
            <person name="Martin F."/>
        </authorList>
    </citation>
    <scope>NUCLEOTIDE SEQUENCE [LARGE SCALE GENOMIC DNA]</scope>
    <source>
        <strain evidence="14">MAFF 305830</strain>
    </source>
</reference>
<comment type="similarity">
    <text evidence="2">Belongs to the peptidase M1 family.</text>
</comment>
<dbReference type="InterPro" id="IPR045357">
    <property type="entry name" value="Aminopeptidase_N-like_N"/>
</dbReference>
<dbReference type="Gene3D" id="3.30.2010.30">
    <property type="match status" value="1"/>
</dbReference>
<feature type="active site" description="Proton donor" evidence="9">
    <location>
        <position position="393"/>
    </location>
</feature>
<dbReference type="GO" id="GO:0006508">
    <property type="term" value="P:proteolysis"/>
    <property type="evidence" value="ECO:0007669"/>
    <property type="project" value="UniProtKB-KW"/>
</dbReference>
<evidence type="ECO:0000256" key="10">
    <source>
        <dbReference type="PIRSR" id="PIRSR634015-2"/>
    </source>
</evidence>
<dbReference type="GO" id="GO:0004301">
    <property type="term" value="F:epoxide hydrolase activity"/>
    <property type="evidence" value="ECO:0007669"/>
    <property type="project" value="TreeGrafter"/>
</dbReference>
<dbReference type="PRINTS" id="PR00756">
    <property type="entry name" value="ALADIPTASE"/>
</dbReference>
<organism evidence="13 14">
    <name type="scientific">Serendipita vermifera MAFF 305830</name>
    <dbReference type="NCBI Taxonomy" id="933852"/>
    <lineage>
        <taxon>Eukaryota</taxon>
        <taxon>Fungi</taxon>
        <taxon>Dikarya</taxon>
        <taxon>Basidiomycota</taxon>
        <taxon>Agaricomycotina</taxon>
        <taxon>Agaricomycetes</taxon>
        <taxon>Sebacinales</taxon>
        <taxon>Serendipitaceae</taxon>
        <taxon>Serendipita</taxon>
    </lineage>
</organism>
<dbReference type="InterPro" id="IPR027268">
    <property type="entry name" value="Peptidase_M4/M1_CTD_sf"/>
</dbReference>
<dbReference type="FunFam" id="1.10.390.10:FF:000003">
    <property type="entry name" value="Leukotriene A(4) hydrolase"/>
    <property type="match status" value="1"/>
</dbReference>
<evidence type="ECO:0000256" key="11">
    <source>
        <dbReference type="PIRSR" id="PIRSR634015-3"/>
    </source>
</evidence>
<evidence type="ECO:0000313" key="13">
    <source>
        <dbReference type="EMBL" id="KIM32966.1"/>
    </source>
</evidence>
<dbReference type="GO" id="GO:0004177">
    <property type="term" value="F:aminopeptidase activity"/>
    <property type="evidence" value="ECO:0007669"/>
    <property type="project" value="TreeGrafter"/>
</dbReference>
<dbReference type="PANTHER" id="PTHR45726">
    <property type="entry name" value="LEUKOTRIENE A-4 HYDROLASE"/>
    <property type="match status" value="1"/>
</dbReference>
<dbReference type="GO" id="GO:0008270">
    <property type="term" value="F:zinc ion binding"/>
    <property type="evidence" value="ECO:0007669"/>
    <property type="project" value="InterPro"/>
</dbReference>
<dbReference type="Gene3D" id="2.60.40.1730">
    <property type="entry name" value="tricorn interacting facor f3 domain"/>
    <property type="match status" value="1"/>
</dbReference>
<dbReference type="InterPro" id="IPR014782">
    <property type="entry name" value="Peptidase_M1_dom"/>
</dbReference>
<dbReference type="AlphaFoldDB" id="A0A0C3BNC9"/>
<evidence type="ECO:0000256" key="3">
    <source>
        <dbReference type="ARBA" id="ARBA00022490"/>
    </source>
</evidence>
<dbReference type="EMBL" id="KN824279">
    <property type="protein sequence ID" value="KIM32966.1"/>
    <property type="molecule type" value="Genomic_DNA"/>
</dbReference>
<keyword evidence="3" id="KW-0963">Cytoplasm</keyword>
<dbReference type="Proteomes" id="UP000054097">
    <property type="component" value="Unassembled WGS sequence"/>
</dbReference>
<evidence type="ECO:0000313" key="14">
    <source>
        <dbReference type="Proteomes" id="UP000054097"/>
    </source>
</evidence>
<comment type="subcellular location">
    <subcellularLocation>
        <location evidence="1">Cytoplasm</location>
    </subcellularLocation>
</comment>
<dbReference type="GO" id="GO:0008237">
    <property type="term" value="F:metallopeptidase activity"/>
    <property type="evidence" value="ECO:0007669"/>
    <property type="project" value="UniProtKB-KW"/>
</dbReference>
<dbReference type="PANTHER" id="PTHR45726:SF3">
    <property type="entry name" value="LEUKOTRIENE A-4 HYDROLASE"/>
    <property type="match status" value="1"/>
</dbReference>
<dbReference type="SUPFAM" id="SSF63737">
    <property type="entry name" value="Leukotriene A4 hydrolase N-terminal domain"/>
    <property type="match status" value="1"/>
</dbReference>
<keyword evidence="14" id="KW-1185">Reference proteome</keyword>
<evidence type="ECO:0000259" key="12">
    <source>
        <dbReference type="SMART" id="SM01263"/>
    </source>
</evidence>
<sequence>MTATDPTTQSNYTRIHTEHLELHWTLDWERTRILGSATHHLKASEDGVKEVILDTSFLDIEKVEIGGESVQFTLGDRHPVMGQALTIPLSTLTKGQEVKVTIQYATTGECTALQWLDKQQTAGKSHGYLFSQCQPIYARSIAPLQDSPSVKITYNACVKSVLPVVMSAIRVSPPSSTRHAGKTFGADEVEYTFKQPTPIAPYLLAIASGNIAFKPFVVPSGVNWTSGVWTEPEMMDSSFWEFSEDTPKFVAEAEKILIPYHWGVYDILVLPPSFPYGGMENACLTFLTPTLLSGDRALVDVIAHELTHSYFGNGITQKDATAFWLNEGWTTYFERVLQQVLHGPLARDFSYIIGSKALVDSLRAYESRPKYQRLVIDFEYGEDPDDAYSSIPYEKGANFLLYLERQLGGLDVFLKYAQDYVKTFVGKSIGTETWKTHLYSYFRANGGEEKVAVLDSVNWDAWLYGEGLKLPVEMEYDTTLATQAFELAARWDASRRENVHHLNFKESDIAGWNTNQLIVFLEKLGSIAPLPATHVHALTDIYHFNETKNAEVGLRWFELALISPAATDFAQSAAAWVVDPNSLKGRMKFCRPVFRCIFKVDPRLATKTFEENKTAFHPIARKLIAKDLNVAEVKGA</sequence>
<feature type="binding site" evidence="11">
    <location>
        <position position="327"/>
    </location>
    <ligand>
        <name>Zn(2+)</name>
        <dbReference type="ChEBI" id="CHEBI:29105"/>
        <note>catalytic</note>
    </ligand>
</feature>
<keyword evidence="7 11" id="KW-0862">Zinc</keyword>
<evidence type="ECO:0000256" key="5">
    <source>
        <dbReference type="ARBA" id="ARBA00022723"/>
    </source>
</evidence>
<evidence type="ECO:0000256" key="9">
    <source>
        <dbReference type="PIRSR" id="PIRSR634015-1"/>
    </source>
</evidence>
<reference evidence="13 14" key="1">
    <citation type="submission" date="2014-04" db="EMBL/GenBank/DDBJ databases">
        <authorList>
            <consortium name="DOE Joint Genome Institute"/>
            <person name="Kuo A."/>
            <person name="Zuccaro A."/>
            <person name="Kohler A."/>
            <person name="Nagy L.G."/>
            <person name="Floudas D."/>
            <person name="Copeland A."/>
            <person name="Barry K.W."/>
            <person name="Cichocki N."/>
            <person name="Veneault-Fourrey C."/>
            <person name="LaButti K."/>
            <person name="Lindquist E.A."/>
            <person name="Lipzen A."/>
            <person name="Lundell T."/>
            <person name="Morin E."/>
            <person name="Murat C."/>
            <person name="Sun H."/>
            <person name="Tunlid A."/>
            <person name="Henrissat B."/>
            <person name="Grigoriev I.V."/>
            <person name="Hibbett D.S."/>
            <person name="Martin F."/>
            <person name="Nordberg H.P."/>
            <person name="Cantor M.N."/>
            <person name="Hua S.X."/>
        </authorList>
    </citation>
    <scope>NUCLEOTIDE SEQUENCE [LARGE SCALE GENOMIC DNA]</scope>
    <source>
        <strain evidence="13 14">MAFF 305830</strain>
    </source>
</reference>
<dbReference type="FunFam" id="2.60.40.1730:FF:000004">
    <property type="entry name" value="Leukotriene A(4) hydrolase"/>
    <property type="match status" value="1"/>
</dbReference>
<evidence type="ECO:0000256" key="6">
    <source>
        <dbReference type="ARBA" id="ARBA00022801"/>
    </source>
</evidence>
<dbReference type="STRING" id="933852.A0A0C3BNC9"/>
<dbReference type="Pfam" id="PF17900">
    <property type="entry name" value="Peptidase_M1_N"/>
    <property type="match status" value="1"/>
</dbReference>
<dbReference type="Pfam" id="PF01433">
    <property type="entry name" value="Peptidase_M1"/>
    <property type="match status" value="1"/>
</dbReference>
<feature type="binding site" evidence="11">
    <location>
        <position position="308"/>
    </location>
    <ligand>
        <name>Zn(2+)</name>
        <dbReference type="ChEBI" id="CHEBI:29105"/>
        <note>catalytic</note>
    </ligand>
</feature>
<feature type="domain" description="Peptidase M1 leukotriene A4 hydrolase/aminopeptidase C-terminal" evidence="12">
    <location>
        <begin position="479"/>
        <end position="628"/>
    </location>
</feature>
<keyword evidence="8" id="KW-0482">Metalloprotease</keyword>
<dbReference type="HOGENOM" id="CLU_014505_1_2_1"/>
<feature type="binding site" evidence="10">
    <location>
        <begin position="275"/>
        <end position="280"/>
    </location>
    <ligand>
        <name>a peptide</name>
        <dbReference type="ChEBI" id="CHEBI:60466"/>
    </ligand>
</feature>
<feature type="binding site" evidence="11">
    <location>
        <position position="304"/>
    </location>
    <ligand>
        <name>Zn(2+)</name>
        <dbReference type="ChEBI" id="CHEBI:29105"/>
        <note>catalytic</note>
    </ligand>
</feature>
<feature type="binding site" evidence="10">
    <location>
        <begin position="586"/>
        <end position="588"/>
    </location>
    <ligand>
        <name>a peptide</name>
        <dbReference type="ChEBI" id="CHEBI:60466"/>
    </ligand>
</feature>
<proteinExistence type="inferred from homology"/>
<dbReference type="SUPFAM" id="SSF55486">
    <property type="entry name" value="Metalloproteases ('zincins'), catalytic domain"/>
    <property type="match status" value="1"/>
</dbReference>
<protein>
    <recommendedName>
        <fullName evidence="12">Peptidase M1 leukotriene A4 hydrolase/aminopeptidase C-terminal domain-containing protein</fullName>
    </recommendedName>
</protein>
<dbReference type="InterPro" id="IPR015211">
    <property type="entry name" value="Peptidase_M1_C"/>
</dbReference>
<keyword evidence="6" id="KW-0378">Hydrolase</keyword>
<evidence type="ECO:0000256" key="2">
    <source>
        <dbReference type="ARBA" id="ARBA00010136"/>
    </source>
</evidence>
<dbReference type="Pfam" id="PF09127">
    <property type="entry name" value="Leuk-A4-hydro_C"/>
    <property type="match status" value="1"/>
</dbReference>
<evidence type="ECO:0000256" key="8">
    <source>
        <dbReference type="ARBA" id="ARBA00023049"/>
    </source>
</evidence>
<dbReference type="InterPro" id="IPR016024">
    <property type="entry name" value="ARM-type_fold"/>
</dbReference>
<accession>A0A0C3BNC9</accession>
<dbReference type="InterPro" id="IPR001930">
    <property type="entry name" value="Peptidase_M1"/>
</dbReference>
<dbReference type="SUPFAM" id="SSF48371">
    <property type="entry name" value="ARM repeat"/>
    <property type="match status" value="1"/>
</dbReference>
<dbReference type="InterPro" id="IPR049980">
    <property type="entry name" value="LTA4H_cat"/>
</dbReference>
<gene>
    <name evidence="13" type="ORF">M408DRAFT_20289</name>
</gene>
<name>A0A0C3BNC9_SERVB</name>
<evidence type="ECO:0000256" key="7">
    <source>
        <dbReference type="ARBA" id="ARBA00022833"/>
    </source>
</evidence>
<dbReference type="InterPro" id="IPR034015">
    <property type="entry name" value="M1_LTA4H"/>
</dbReference>
<dbReference type="Gene3D" id="1.10.390.10">
    <property type="entry name" value="Neutral Protease Domain 2"/>
    <property type="match status" value="1"/>
</dbReference>
<comment type="cofactor">
    <cofactor evidence="11">
        <name>Zn(2+)</name>
        <dbReference type="ChEBI" id="CHEBI:29105"/>
    </cofactor>
    <text evidence="11">Binds 1 zinc ion per subunit.</text>
</comment>
<feature type="active site" description="Proton acceptor" evidence="9">
    <location>
        <position position="305"/>
    </location>
</feature>
<keyword evidence="5 11" id="KW-0479">Metal-binding</keyword>
<dbReference type="SMART" id="SM01263">
    <property type="entry name" value="Leuk-A4-hydro_C"/>
    <property type="match status" value="1"/>
</dbReference>
<dbReference type="OrthoDB" id="79562at2759"/>
<dbReference type="Gene3D" id="1.25.40.320">
    <property type="entry name" value="Peptidase M1, leukotriene A4 hydrolase/aminopeptidase C-terminal domain"/>
    <property type="match status" value="1"/>
</dbReference>
<dbReference type="MEROPS" id="M01.004"/>
<dbReference type="InterPro" id="IPR042097">
    <property type="entry name" value="Aminopeptidase_N-like_N_sf"/>
</dbReference>
<keyword evidence="4" id="KW-0645">Protease</keyword>
<evidence type="ECO:0000256" key="4">
    <source>
        <dbReference type="ARBA" id="ARBA00022670"/>
    </source>
</evidence>
<dbReference type="GO" id="GO:0005829">
    <property type="term" value="C:cytosol"/>
    <property type="evidence" value="ECO:0007669"/>
    <property type="project" value="TreeGrafter"/>
</dbReference>
<dbReference type="CDD" id="cd09599">
    <property type="entry name" value="M1_LTA4H"/>
    <property type="match status" value="1"/>
</dbReference>
<dbReference type="FunFam" id="3.30.2010.30:FF:000001">
    <property type="entry name" value="Leukotriene A(4) hydrolase"/>
    <property type="match status" value="1"/>
</dbReference>